<dbReference type="InterPro" id="IPR041522">
    <property type="entry name" value="CdaR_GGDEF"/>
</dbReference>
<evidence type="ECO:0000256" key="1">
    <source>
        <dbReference type="ARBA" id="ARBA00006754"/>
    </source>
</evidence>
<comment type="caution">
    <text evidence="4">The sequence shown here is derived from an EMBL/GenBank/DDBJ whole genome shotgun (WGS) entry which is preliminary data.</text>
</comment>
<organism evidence="4 5">
    <name type="scientific">Leekyejoonella antrihumi</name>
    <dbReference type="NCBI Taxonomy" id="1660198"/>
    <lineage>
        <taxon>Bacteria</taxon>
        <taxon>Bacillati</taxon>
        <taxon>Actinomycetota</taxon>
        <taxon>Actinomycetes</taxon>
        <taxon>Micrococcales</taxon>
        <taxon>Dermacoccaceae</taxon>
        <taxon>Leekyejoonella</taxon>
    </lineage>
</organism>
<reference evidence="4 5" key="2">
    <citation type="submission" date="2019-08" db="EMBL/GenBank/DDBJ databases">
        <title>Jejuicoccus antrihumi gen. nov., sp. nov., a new member of the family Dermacoccaceae isolated from a cave.</title>
        <authorList>
            <person name="Schumann P."/>
            <person name="Kim I.S."/>
        </authorList>
    </citation>
    <scope>NUCLEOTIDE SEQUENCE [LARGE SCALE GENOMIC DNA]</scope>
    <source>
        <strain evidence="4 5">C5-26</strain>
    </source>
</reference>
<evidence type="ECO:0000259" key="2">
    <source>
        <dbReference type="Pfam" id="PF13556"/>
    </source>
</evidence>
<feature type="domain" description="PucR C-terminal helix-turn-helix" evidence="2">
    <location>
        <begin position="292"/>
        <end position="348"/>
    </location>
</feature>
<evidence type="ECO:0000313" key="4">
    <source>
        <dbReference type="EMBL" id="TWP36409.1"/>
    </source>
</evidence>
<dbReference type="Proteomes" id="UP000320244">
    <property type="component" value="Unassembled WGS sequence"/>
</dbReference>
<dbReference type="Pfam" id="PF17853">
    <property type="entry name" value="GGDEF_2"/>
    <property type="match status" value="1"/>
</dbReference>
<evidence type="ECO:0000259" key="3">
    <source>
        <dbReference type="Pfam" id="PF17853"/>
    </source>
</evidence>
<dbReference type="PANTHER" id="PTHR33744:SF7">
    <property type="entry name" value="PUCR FAMILY TRANSCRIPTIONAL REGULATOR"/>
    <property type="match status" value="1"/>
</dbReference>
<dbReference type="InterPro" id="IPR025736">
    <property type="entry name" value="PucR_C-HTH_dom"/>
</dbReference>
<dbReference type="EMBL" id="VCQV01000012">
    <property type="protein sequence ID" value="TWP36409.1"/>
    <property type="molecule type" value="Genomic_DNA"/>
</dbReference>
<evidence type="ECO:0000313" key="5">
    <source>
        <dbReference type="Proteomes" id="UP000320244"/>
    </source>
</evidence>
<dbReference type="Gene3D" id="1.10.10.2840">
    <property type="entry name" value="PucR C-terminal helix-turn-helix domain"/>
    <property type="match status" value="1"/>
</dbReference>
<dbReference type="Pfam" id="PF13556">
    <property type="entry name" value="HTH_30"/>
    <property type="match status" value="1"/>
</dbReference>
<accession>A0A563E291</accession>
<dbReference type="AlphaFoldDB" id="A0A563E291"/>
<feature type="domain" description="CdaR GGDEF-like" evidence="3">
    <location>
        <begin position="135"/>
        <end position="241"/>
    </location>
</feature>
<name>A0A563E291_9MICO</name>
<dbReference type="OrthoDB" id="3246591at2"/>
<keyword evidence="5" id="KW-1185">Reference proteome</keyword>
<gene>
    <name evidence="4" type="ORF">FGL98_10260</name>
</gene>
<reference evidence="4 5" key="1">
    <citation type="submission" date="2019-05" db="EMBL/GenBank/DDBJ databases">
        <authorList>
            <person name="Lee S.D."/>
        </authorList>
    </citation>
    <scope>NUCLEOTIDE SEQUENCE [LARGE SCALE GENOMIC DNA]</scope>
    <source>
        <strain evidence="4 5">C5-26</strain>
    </source>
</reference>
<comment type="similarity">
    <text evidence="1">Belongs to the CdaR family.</text>
</comment>
<dbReference type="PANTHER" id="PTHR33744">
    <property type="entry name" value="CARBOHYDRATE DIACID REGULATOR"/>
    <property type="match status" value="1"/>
</dbReference>
<dbReference type="InterPro" id="IPR042070">
    <property type="entry name" value="PucR_C-HTH_sf"/>
</dbReference>
<protein>
    <submittedName>
        <fullName evidence="4">PucR family transcriptional regulator</fullName>
    </submittedName>
</protein>
<proteinExistence type="inferred from homology"/>
<dbReference type="InterPro" id="IPR051448">
    <property type="entry name" value="CdaR-like_regulators"/>
</dbReference>
<sequence>MEEAHDWYRSLSAEDRSWVGLVAQAGIGAFIAWYRDRSTAPPITSDVFGTAPRELTRSITLRQTLDLVRTVIDVVEHEVPQVAAPGQEQQLREAVLIYSREVAFSAAEVYAQAAESRGAWDARLEALVIDAVLRGEADEALRSRVSALGWDEVRNVIVVAGKSPAGPSAEVVDALRRAAARQEVDALVSVQGRRLVGVLGNVDEPIQTVERLQGQWADGPLVIGPLVPHLYAAGRSARAALSGHTAAPAWSEAPRPCLAEELLPERALAGDVHARRLLVDRVARPLRSADTLRETVQTYLSERSLEATARLMFVHPNTVRYRLGRVAALTGYDLGHSRDAFCVRLALAYSHLAI</sequence>